<accession>A0ACC0BHU3</accession>
<comment type="caution">
    <text evidence="1">The sequence shown here is derived from an EMBL/GenBank/DDBJ whole genome shotgun (WGS) entry which is preliminary data.</text>
</comment>
<reference evidence="2" key="1">
    <citation type="journal article" date="2023" name="Nat. Plants">
        <title>Single-cell RNA sequencing provides a high-resolution roadmap for understanding the multicellular compartmentation of specialized metabolism.</title>
        <authorList>
            <person name="Sun S."/>
            <person name="Shen X."/>
            <person name="Li Y."/>
            <person name="Li Y."/>
            <person name="Wang S."/>
            <person name="Li R."/>
            <person name="Zhang H."/>
            <person name="Shen G."/>
            <person name="Guo B."/>
            <person name="Wei J."/>
            <person name="Xu J."/>
            <person name="St-Pierre B."/>
            <person name="Chen S."/>
            <person name="Sun C."/>
        </authorList>
    </citation>
    <scope>NUCLEOTIDE SEQUENCE [LARGE SCALE GENOMIC DNA]</scope>
</reference>
<organism evidence="1 2">
    <name type="scientific">Catharanthus roseus</name>
    <name type="common">Madagascar periwinkle</name>
    <name type="synonym">Vinca rosea</name>
    <dbReference type="NCBI Taxonomy" id="4058"/>
    <lineage>
        <taxon>Eukaryota</taxon>
        <taxon>Viridiplantae</taxon>
        <taxon>Streptophyta</taxon>
        <taxon>Embryophyta</taxon>
        <taxon>Tracheophyta</taxon>
        <taxon>Spermatophyta</taxon>
        <taxon>Magnoliopsida</taxon>
        <taxon>eudicotyledons</taxon>
        <taxon>Gunneridae</taxon>
        <taxon>Pentapetalae</taxon>
        <taxon>asterids</taxon>
        <taxon>lamiids</taxon>
        <taxon>Gentianales</taxon>
        <taxon>Apocynaceae</taxon>
        <taxon>Rauvolfioideae</taxon>
        <taxon>Vinceae</taxon>
        <taxon>Catharanthinae</taxon>
        <taxon>Catharanthus</taxon>
    </lineage>
</organism>
<protein>
    <submittedName>
        <fullName evidence="1">Uncharacterized protein</fullName>
    </submittedName>
</protein>
<dbReference type="EMBL" id="CM044703">
    <property type="protein sequence ID" value="KAI5672159.1"/>
    <property type="molecule type" value="Genomic_DNA"/>
</dbReference>
<proteinExistence type="predicted"/>
<name>A0ACC0BHU3_CATRO</name>
<evidence type="ECO:0000313" key="2">
    <source>
        <dbReference type="Proteomes" id="UP001060085"/>
    </source>
</evidence>
<keyword evidence="2" id="KW-1185">Reference proteome</keyword>
<sequence>MKGNTPDISFTLSFDQTKKEAAKERKKKGSMDDYGCRWMIIILSIILVISSNGKTMSNPQFTAMYAFGDSLTDPGNNNYLSSLAKANYLPYGVDFAQGPSGRFCNGRTSIDYLGEFVEIPVLLPYTSPTATGKNVLKGVNYASAGGGILEETGSNLGERFSLSQQVENFENTLDQMRTLMEEEELRDHLAKALVVMALGSNDYINNYLQPSFYTTSFIYNPKEFADLLITRYTRQILGWNEDPKDSRCTLQLCVQLFRLRFGP</sequence>
<evidence type="ECO:0000313" key="1">
    <source>
        <dbReference type="EMBL" id="KAI5672159.1"/>
    </source>
</evidence>
<gene>
    <name evidence="1" type="ORF">M9H77_12523</name>
</gene>
<dbReference type="Proteomes" id="UP001060085">
    <property type="component" value="Linkage Group LG03"/>
</dbReference>